<protein>
    <submittedName>
        <fullName evidence="2">SUF system NifU family Fe-S cluster assembly protein</fullName>
    </submittedName>
</protein>
<dbReference type="RefSeq" id="WP_315571127.1">
    <property type="nucleotide sequence ID" value="NZ_CP118868.1"/>
</dbReference>
<sequence length="166" mass="18268">MTEDEQLMKEVIMDHYEHPRHNVLLNNPEYITVRLKNPSCGDDLTVQCDFSGRGDTAELADIRQKGSGCSICLASASMMAEQLEGHDIKFVKTALANFSHMLQADPYNPEVLGDAQALKGISRVLPRIKCANLAWQALAHAVSAYENKKSAAQQGQPTAIDLEVNE</sequence>
<evidence type="ECO:0000259" key="1">
    <source>
        <dbReference type="Pfam" id="PF01592"/>
    </source>
</evidence>
<dbReference type="EMBL" id="CP118868">
    <property type="protein sequence ID" value="WEG35094.1"/>
    <property type="molecule type" value="Genomic_DNA"/>
</dbReference>
<evidence type="ECO:0000313" key="2">
    <source>
        <dbReference type="EMBL" id="WEG35094.1"/>
    </source>
</evidence>
<name>A0ABY8C6C3_9FIRM</name>
<dbReference type="Gene3D" id="3.90.1010.10">
    <property type="match status" value="1"/>
</dbReference>
<feature type="domain" description="NIF system FeS cluster assembly NifU N-terminal" evidence="1">
    <location>
        <begin position="9"/>
        <end position="150"/>
    </location>
</feature>
<organism evidence="2 3">
    <name type="scientific">Amygdalobacter indicium</name>
    <dbReference type="NCBI Taxonomy" id="3029272"/>
    <lineage>
        <taxon>Bacteria</taxon>
        <taxon>Bacillati</taxon>
        <taxon>Bacillota</taxon>
        <taxon>Clostridia</taxon>
        <taxon>Eubacteriales</taxon>
        <taxon>Oscillospiraceae</taxon>
        <taxon>Amygdalobacter</taxon>
    </lineage>
</organism>
<dbReference type="Pfam" id="PF01592">
    <property type="entry name" value="NifU_N"/>
    <property type="match status" value="1"/>
</dbReference>
<gene>
    <name evidence="2" type="ORF">PYS61_03900</name>
</gene>
<dbReference type="PANTHER" id="PTHR10093">
    <property type="entry name" value="IRON-SULFUR CLUSTER ASSEMBLY ENZYME NIFU HOMOLOG"/>
    <property type="match status" value="1"/>
</dbReference>
<dbReference type="CDD" id="cd06664">
    <property type="entry name" value="IscU_like"/>
    <property type="match status" value="1"/>
</dbReference>
<proteinExistence type="predicted"/>
<dbReference type="InterPro" id="IPR002871">
    <property type="entry name" value="NIF_FeS_clus_asmbl_NifU_N"/>
</dbReference>
<dbReference type="SUPFAM" id="SSF82649">
    <property type="entry name" value="SufE/NifU"/>
    <property type="match status" value="1"/>
</dbReference>
<accession>A0ABY8C6C3</accession>
<dbReference type="Proteomes" id="UP001220478">
    <property type="component" value="Chromosome"/>
</dbReference>
<dbReference type="NCBIfam" id="TIGR01994">
    <property type="entry name" value="SUF_scaf_2"/>
    <property type="match status" value="1"/>
</dbReference>
<keyword evidence="3" id="KW-1185">Reference proteome</keyword>
<evidence type="ECO:0000313" key="3">
    <source>
        <dbReference type="Proteomes" id="UP001220478"/>
    </source>
</evidence>
<reference evidence="2 3" key="1">
    <citation type="submission" date="2023-02" db="EMBL/GenBank/DDBJ databases">
        <title>Novel Oscillospiraceae bacterial genomes.</title>
        <authorList>
            <person name="Srinivasan S."/>
            <person name="Austin M.N."/>
            <person name="Fiedler T.L."/>
            <person name="Strenk S.M."/>
            <person name="Agnew K.J."/>
            <person name="Nagana Gowda G.A."/>
            <person name="Raftery D."/>
            <person name="Beamer M.A."/>
            <person name="Achilles S.L."/>
            <person name="Wiesenfeld H.C."/>
            <person name="Fredricks D.N."/>
            <person name="Hillier S.L."/>
        </authorList>
    </citation>
    <scope>NUCLEOTIDE SEQUENCE [LARGE SCALE GENOMIC DNA]</scope>
    <source>
        <strain evidence="2 3">CHIC02 1186E3-8</strain>
    </source>
</reference>